<dbReference type="STRING" id="1903181.BTN85_0625"/>
<dbReference type="InterPro" id="IPR003338">
    <property type="entry name" value="CDC4_N-term_subdom"/>
</dbReference>
<dbReference type="PROSITE" id="PS00674">
    <property type="entry name" value="AAA"/>
    <property type="match status" value="2"/>
</dbReference>
<dbReference type="InParanoid" id="A0A1Q6DUT4"/>
<dbReference type="Gene3D" id="3.10.330.10">
    <property type="match status" value="1"/>
</dbReference>
<dbReference type="Gene3D" id="3.40.50.300">
    <property type="entry name" value="P-loop containing nucleotide triphosphate hydrolases"/>
    <property type="match status" value="2"/>
</dbReference>
<dbReference type="InterPro" id="IPR050168">
    <property type="entry name" value="AAA_ATPase_domain"/>
</dbReference>
<dbReference type="InterPro" id="IPR027417">
    <property type="entry name" value="P-loop_NTPase"/>
</dbReference>
<dbReference type="GO" id="GO:0005524">
    <property type="term" value="F:ATP binding"/>
    <property type="evidence" value="ECO:0007669"/>
    <property type="project" value="UniProtKB-KW"/>
</dbReference>
<keyword evidence="5" id="KW-0175">Coiled coil</keyword>
<evidence type="ECO:0000259" key="9">
    <source>
        <dbReference type="SMART" id="SM01073"/>
    </source>
</evidence>
<keyword evidence="11" id="KW-1185">Reference proteome</keyword>
<feature type="compositionally biased region" description="Basic and acidic residues" evidence="6">
    <location>
        <begin position="708"/>
        <end position="731"/>
    </location>
</feature>
<feature type="domain" description="CDC48" evidence="8">
    <location>
        <begin position="107"/>
        <end position="167"/>
    </location>
</feature>
<dbReference type="FunFam" id="3.40.50.300:FF:000018">
    <property type="entry name" value="Cell division control 48"/>
    <property type="match status" value="1"/>
</dbReference>
<keyword evidence="3" id="KW-0547">Nucleotide-binding</keyword>
<dbReference type="InterPro" id="IPR004201">
    <property type="entry name" value="Cdc48_dom2"/>
</dbReference>
<sequence>MSDKKIELRVAEARHRDAGRGIARISQKIMSQLNLTSGDIISIKGETLATAIVWPGYPDDPDDIIRIDGNVRNNAGTSIGERVKISKVEAEKAEKITIAPTEEVNVKLSTEGIKKMIEGRPISKNQKIRVEFFGRPINYKVVSTQPKGTVIPDKETKIEIKEKPVKGAEEVPDVTYEDIGGLEEELRKVREMIELPMKKPELFQKLGIEPPKGVLLHGPPGTGKTLIAKAVANESDANFISIGGPEIMSKFYGESEKKLRELFEEAKENSPSIIFIDELDSIAPKREEVSGEVERRVVAQLLSLMDGLEARGEVVVIATTNQINLVDPALRRPGRFDREIEIGVPSKEGRREILEVHTRGMPLSDGIDLDNYAERTHGFVGADIESLAKESAMNALRRIIPEIDIEADEVPADVIEDLEIEKNDFESALKEIEPSAMREVFVEVPDVEWDQVGGLKEATQELKESIEWPLSYPEAFEKVATSPPRGILLYGPPGTGKTLMAKAIANESEANFISVKGPELLSKWVGESEKAVRETFRKAKQSSPTIIFFDEIDSLAPRRGGTTGDSQVTERVISQMLTELDGLEERGEVVVIAATNRPDLIDPALLRQGRLERHIEVGPPDKEARKQIFKIHTEGKPLADDVDLEKLADKTEGYVGSDINGICKEASMVALREKIKPGMDREEAKEALNDLELTMDHFEKAINKVRSSDQRGELEKYEEISENFESKRSEDETIEPSIA</sequence>
<dbReference type="InterPro" id="IPR029067">
    <property type="entry name" value="CDC48_domain_2-like_sf"/>
</dbReference>
<evidence type="ECO:0000259" key="7">
    <source>
        <dbReference type="SMART" id="SM00382"/>
    </source>
</evidence>
<feature type="coiled-coil region" evidence="5">
    <location>
        <begin position="681"/>
        <end position="708"/>
    </location>
</feature>
<dbReference type="Pfam" id="PF02359">
    <property type="entry name" value="CDC48_N"/>
    <property type="match status" value="1"/>
</dbReference>
<dbReference type="EMBL" id="MSDW01000001">
    <property type="protein sequence ID" value="OKY78140.1"/>
    <property type="molecule type" value="Genomic_DNA"/>
</dbReference>
<comment type="caution">
    <text evidence="10">The sequence shown here is derived from an EMBL/GenBank/DDBJ whole genome shotgun (WGS) entry which is preliminary data.</text>
</comment>
<dbReference type="Pfam" id="PF02933">
    <property type="entry name" value="CDC48_2"/>
    <property type="match status" value="1"/>
</dbReference>
<dbReference type="GO" id="GO:0005737">
    <property type="term" value="C:cytoplasm"/>
    <property type="evidence" value="ECO:0007669"/>
    <property type="project" value="UniProtKB-ARBA"/>
</dbReference>
<dbReference type="InterPro" id="IPR003960">
    <property type="entry name" value="ATPase_AAA_CS"/>
</dbReference>
<evidence type="ECO:0000256" key="2">
    <source>
        <dbReference type="ARBA" id="ARBA00022737"/>
    </source>
</evidence>
<dbReference type="Pfam" id="PF17862">
    <property type="entry name" value="AAA_lid_3"/>
    <property type="match status" value="2"/>
</dbReference>
<dbReference type="SMART" id="SM01073">
    <property type="entry name" value="CDC48_N"/>
    <property type="match status" value="1"/>
</dbReference>
<organism evidence="10 11">
    <name type="scientific">Methanohalarchaeum thermophilum</name>
    <dbReference type="NCBI Taxonomy" id="1903181"/>
    <lineage>
        <taxon>Archaea</taxon>
        <taxon>Methanobacteriati</taxon>
        <taxon>Methanobacteriota</taxon>
        <taxon>Methanonatronarchaeia</taxon>
        <taxon>Methanonatronarchaeales</taxon>
        <taxon>Methanonatronarchaeaceae</taxon>
        <taxon>Candidatus Methanohalarchaeum</taxon>
    </lineage>
</organism>
<dbReference type="Gene3D" id="2.40.40.20">
    <property type="match status" value="1"/>
</dbReference>
<keyword evidence="2" id="KW-0677">Repeat</keyword>
<protein>
    <submittedName>
        <fullName evidence="10">ATPase of the AAA+ class CDC48 family</fullName>
    </submittedName>
</protein>
<feature type="domain" description="AAA+ ATPase" evidence="7">
    <location>
        <begin position="483"/>
        <end position="621"/>
    </location>
</feature>
<dbReference type="FunFam" id="3.40.50.300:FF:000012">
    <property type="entry name" value="Transitional endoplasmic reticulum ATPase"/>
    <property type="match status" value="1"/>
</dbReference>
<evidence type="ECO:0000313" key="11">
    <source>
        <dbReference type="Proteomes" id="UP000185744"/>
    </source>
</evidence>
<dbReference type="SUPFAM" id="SSF52540">
    <property type="entry name" value="P-loop containing nucleoside triphosphate hydrolases"/>
    <property type="match status" value="2"/>
</dbReference>
<feature type="domain" description="CDC48 N-terminal subdomain" evidence="9">
    <location>
        <begin position="7"/>
        <end position="90"/>
    </location>
</feature>
<feature type="domain" description="AAA+ ATPase" evidence="7">
    <location>
        <begin position="210"/>
        <end position="346"/>
    </location>
</feature>
<dbReference type="Proteomes" id="UP000185744">
    <property type="component" value="Unassembled WGS sequence"/>
</dbReference>
<dbReference type="SUPFAM" id="SSF50692">
    <property type="entry name" value="ADC-like"/>
    <property type="match status" value="1"/>
</dbReference>
<dbReference type="InterPro" id="IPR003593">
    <property type="entry name" value="AAA+_ATPase"/>
</dbReference>
<dbReference type="PANTHER" id="PTHR23077:SF171">
    <property type="entry name" value="NUCLEAR VALOSIN-CONTAINING PROTEIN-LIKE"/>
    <property type="match status" value="1"/>
</dbReference>
<keyword evidence="4" id="KW-0067">ATP-binding</keyword>
<feature type="region of interest" description="Disordered" evidence="6">
    <location>
        <begin position="708"/>
        <end position="739"/>
    </location>
</feature>
<dbReference type="GO" id="GO:0016887">
    <property type="term" value="F:ATP hydrolysis activity"/>
    <property type="evidence" value="ECO:0007669"/>
    <property type="project" value="InterPro"/>
</dbReference>
<dbReference type="InterPro" id="IPR041569">
    <property type="entry name" value="AAA_lid_3"/>
</dbReference>
<evidence type="ECO:0000256" key="5">
    <source>
        <dbReference type="SAM" id="Coils"/>
    </source>
</evidence>
<dbReference type="FunFam" id="2.40.40.20:FF:000007">
    <property type="entry name" value="AAA family ATPase"/>
    <property type="match status" value="1"/>
</dbReference>
<evidence type="ECO:0000256" key="1">
    <source>
        <dbReference type="ARBA" id="ARBA00009833"/>
    </source>
</evidence>
<gene>
    <name evidence="10" type="ORF">BTN85_0625</name>
</gene>
<accession>A0A1Q6DUT4</accession>
<dbReference type="FunFam" id="1.10.8.60:FF:000189">
    <property type="entry name" value="AAA family ATPase, CDC48 subfamily"/>
    <property type="match status" value="1"/>
</dbReference>
<dbReference type="AlphaFoldDB" id="A0A1Q6DUT4"/>
<evidence type="ECO:0000256" key="3">
    <source>
        <dbReference type="ARBA" id="ARBA00022741"/>
    </source>
</evidence>
<evidence type="ECO:0000256" key="4">
    <source>
        <dbReference type="ARBA" id="ARBA00022840"/>
    </source>
</evidence>
<dbReference type="FunCoup" id="A0A1Q6DUT4">
    <property type="interactions" value="86"/>
</dbReference>
<dbReference type="Pfam" id="PF00004">
    <property type="entry name" value="AAA"/>
    <property type="match status" value="2"/>
</dbReference>
<dbReference type="FunFam" id="1.10.8.60:FF:000057">
    <property type="entry name" value="AAA family ATPase, CDC48 subfamily"/>
    <property type="match status" value="1"/>
</dbReference>
<reference evidence="10" key="1">
    <citation type="submission" date="2016-12" db="EMBL/GenBank/DDBJ databases">
        <title>Discovery of methanogenic haloarchaea.</title>
        <authorList>
            <person name="Sorokin D.Y."/>
            <person name="Makarova K.S."/>
            <person name="Abbas B."/>
            <person name="Ferrer M."/>
            <person name="Golyshin P.N."/>
        </authorList>
    </citation>
    <scope>NUCLEOTIDE SEQUENCE [LARGE SCALE GENOMIC DNA]</scope>
    <source>
        <strain evidence="10">HMET1</strain>
    </source>
</reference>
<comment type="similarity">
    <text evidence="1">Belongs to the AAA ATPase family. CDC48 subfamily.</text>
</comment>
<dbReference type="SMART" id="SM01072">
    <property type="entry name" value="CDC48_2"/>
    <property type="match status" value="1"/>
</dbReference>
<proteinExistence type="inferred from homology"/>
<evidence type="ECO:0000256" key="6">
    <source>
        <dbReference type="SAM" id="MobiDB-lite"/>
    </source>
</evidence>
<dbReference type="NCBIfam" id="TIGR01243">
    <property type="entry name" value="CDC48"/>
    <property type="match status" value="1"/>
</dbReference>
<dbReference type="Gene3D" id="1.10.8.60">
    <property type="match status" value="2"/>
</dbReference>
<dbReference type="InterPro" id="IPR005938">
    <property type="entry name" value="AAA_ATPase_CDC48"/>
</dbReference>
<dbReference type="SUPFAM" id="SSF54585">
    <property type="entry name" value="Cdc48 domain 2-like"/>
    <property type="match status" value="1"/>
</dbReference>
<dbReference type="SMART" id="SM00382">
    <property type="entry name" value="AAA"/>
    <property type="match status" value="2"/>
</dbReference>
<evidence type="ECO:0000259" key="8">
    <source>
        <dbReference type="SMART" id="SM01072"/>
    </source>
</evidence>
<name>A0A1Q6DUT4_METT1</name>
<dbReference type="PANTHER" id="PTHR23077">
    <property type="entry name" value="AAA-FAMILY ATPASE"/>
    <property type="match status" value="1"/>
</dbReference>
<evidence type="ECO:0000313" key="10">
    <source>
        <dbReference type="EMBL" id="OKY78140.1"/>
    </source>
</evidence>
<dbReference type="InterPro" id="IPR009010">
    <property type="entry name" value="Asp_de-COase-like_dom_sf"/>
</dbReference>
<dbReference type="InterPro" id="IPR003959">
    <property type="entry name" value="ATPase_AAA_core"/>
</dbReference>